<dbReference type="Pfam" id="PF02540">
    <property type="entry name" value="NAD_synthase"/>
    <property type="match status" value="1"/>
</dbReference>
<accession>K9X8K8</accession>
<dbReference type="eggNOG" id="COG0171">
    <property type="taxonomic scope" value="Bacteria"/>
</dbReference>
<dbReference type="GO" id="GO:0008795">
    <property type="term" value="F:NAD+ synthase activity"/>
    <property type="evidence" value="ECO:0007669"/>
    <property type="project" value="UniProtKB-UniRule"/>
</dbReference>
<feature type="binding site" evidence="7">
    <location>
        <position position="386"/>
    </location>
    <ligand>
        <name>deamido-NAD(+)</name>
        <dbReference type="ChEBI" id="CHEBI:58437"/>
        <note>ligand shared between two neighboring subunits</note>
    </ligand>
</feature>
<dbReference type="SUPFAM" id="SSF56317">
    <property type="entry name" value="Carbon-nitrogen hydrolase"/>
    <property type="match status" value="1"/>
</dbReference>
<dbReference type="Gene3D" id="3.40.50.620">
    <property type="entry name" value="HUPs"/>
    <property type="match status" value="1"/>
</dbReference>
<evidence type="ECO:0000256" key="6">
    <source>
        <dbReference type="ARBA" id="ARBA00023027"/>
    </source>
</evidence>
<dbReference type="OrthoDB" id="9803818at2"/>
<dbReference type="HOGENOM" id="CLU_022313_2_0_3"/>
<proteinExistence type="inferred from homology"/>
<comment type="similarity">
    <text evidence="9">Belongs to the NAD synthetase family.</text>
</comment>
<feature type="domain" description="CN hydrolase" evidence="10">
    <location>
        <begin position="1"/>
        <end position="259"/>
    </location>
</feature>
<feature type="active site" description="For glutaminase activity" evidence="7">
    <location>
        <position position="116"/>
    </location>
</feature>
<evidence type="ECO:0000256" key="1">
    <source>
        <dbReference type="ARBA" id="ARBA00005188"/>
    </source>
</evidence>
<dbReference type="InterPro" id="IPR003694">
    <property type="entry name" value="NAD_synthase"/>
</dbReference>
<name>K9X8K8_9NOST</name>
<protein>
    <recommendedName>
        <fullName evidence="7 8">Glutamine-dependent NAD(+) synthetase</fullName>
        <ecNumber evidence="7 8">6.3.5.1</ecNumber>
    </recommendedName>
    <alternativeName>
        <fullName evidence="7 8">NAD(+) synthase [glutamine-hydrolyzing]</fullName>
    </alternativeName>
</protein>
<gene>
    <name evidence="7" type="primary">nadE</name>
    <name evidence="11" type="ORF">Cylst_6019</name>
</gene>
<dbReference type="eggNOG" id="COG0388">
    <property type="taxonomic scope" value="Bacteria"/>
</dbReference>
<sequence length="582" mass="64035">MKIAIAQLNPIIGNLPGNAQKILEAALQAASKGARLLLTPELSLCGYPPRDLLLDPSFVEAMDITLQQLARDLPPNLAVLVGTVVPNLKAHVTGGKTLFNSIALLAGGEIKQIFHKRLLPTYDVFDERRYFEPGSQANHFTLDKINIGITICEDLWNDEEFWGKRSYAINPIADLANIGVDLIVNLSASPYTVSKQKFRETILRHSARRFQQPIIYANQVGGNDDLIFDGYSFALNRQGEMICCARGFETDLLVVEFDEVQRDLQLGSVAPAYQSEDEEIWHALVLGVRDYARKCRFSKVVLGLSGGVDSAIVAAIASDALGKENVFGVLMPSPYSSEHSISDALALAENLGIKTDILPIGGLMQSFDQSLAELFTGTEFGIAEENLQSRIRGNLLMAIANKFGYLLLSTGNKSEMAVGYCTLYGDMNGGLAVIADVPKTRVYSLCHWLNRHSEIIPENILTKAPSAELKPGQIDQDSLPPYEILDDILQHLIHNHQSAAQIIAAGHDAVVVDRVIQMVARAEFKRRQAPPGLKITDRAFGTGWRMPIASNWVAVKNTYQNQTIPTPTLVYWDGQDAQTRIK</sequence>
<keyword evidence="6 7" id="KW-0520">NAD</keyword>
<dbReference type="NCBIfam" id="TIGR00552">
    <property type="entry name" value="nadE"/>
    <property type="match status" value="1"/>
</dbReference>
<dbReference type="InterPro" id="IPR036526">
    <property type="entry name" value="C-N_Hydrolase_sf"/>
</dbReference>
<dbReference type="GO" id="GO:0003952">
    <property type="term" value="F:NAD+ synthase (glutamine-hydrolyzing) activity"/>
    <property type="evidence" value="ECO:0007669"/>
    <property type="project" value="UniProtKB-UniRule"/>
</dbReference>
<feature type="active site" description="Nucleophile; for glutaminase activity" evidence="7">
    <location>
        <position position="152"/>
    </location>
</feature>
<dbReference type="CDD" id="cd00553">
    <property type="entry name" value="NAD_synthase"/>
    <property type="match status" value="1"/>
</dbReference>
<feature type="active site" description="Proton acceptor; for glutaminase activity" evidence="7">
    <location>
        <position position="41"/>
    </location>
</feature>
<dbReference type="NCBIfam" id="NF010588">
    <property type="entry name" value="PRK13981.1"/>
    <property type="match status" value="1"/>
</dbReference>
<evidence type="ECO:0000313" key="11">
    <source>
        <dbReference type="EMBL" id="AFZ27992.1"/>
    </source>
</evidence>
<dbReference type="AlphaFoldDB" id="K9X8K8"/>
<reference evidence="11 12" key="1">
    <citation type="submission" date="2012-06" db="EMBL/GenBank/DDBJ databases">
        <title>Finished chromosome of genome of Cylindrospermum stagnale PCC 7417.</title>
        <authorList>
            <consortium name="US DOE Joint Genome Institute"/>
            <person name="Gugger M."/>
            <person name="Coursin T."/>
            <person name="Rippka R."/>
            <person name="Tandeau De Marsac N."/>
            <person name="Huntemann M."/>
            <person name="Wei C.-L."/>
            <person name="Han J."/>
            <person name="Detter J.C."/>
            <person name="Han C."/>
            <person name="Tapia R."/>
            <person name="Chen A."/>
            <person name="Kyrpides N."/>
            <person name="Mavromatis K."/>
            <person name="Markowitz V."/>
            <person name="Szeto E."/>
            <person name="Ivanova N."/>
            <person name="Pagani I."/>
            <person name="Pati A."/>
            <person name="Goodwin L."/>
            <person name="Nordberg H.P."/>
            <person name="Cantor M.N."/>
            <person name="Hua S.X."/>
            <person name="Woyke T."/>
            <person name="Kerfeld C.A."/>
        </authorList>
    </citation>
    <scope>NUCLEOTIDE SEQUENCE [LARGE SCALE GENOMIC DNA]</scope>
    <source>
        <strain evidence="11 12">PCC 7417</strain>
    </source>
</reference>
<comment type="function">
    <text evidence="7">Catalyzes the ATP-dependent amidation of deamido-NAD to form NAD. Uses L-glutamine as a nitrogen source.</text>
</comment>
<evidence type="ECO:0000256" key="9">
    <source>
        <dbReference type="RuleBase" id="RU003811"/>
    </source>
</evidence>
<dbReference type="GO" id="GO:0004359">
    <property type="term" value="F:glutaminase activity"/>
    <property type="evidence" value="ECO:0007669"/>
    <property type="project" value="InterPro"/>
</dbReference>
<feature type="binding site" evidence="7">
    <location>
        <position position="410"/>
    </location>
    <ligand>
        <name>ATP</name>
        <dbReference type="ChEBI" id="CHEBI:30616"/>
    </ligand>
</feature>
<dbReference type="Gene3D" id="3.60.110.10">
    <property type="entry name" value="Carbon-nitrogen hydrolase"/>
    <property type="match status" value="1"/>
</dbReference>
<feature type="binding site" evidence="7">
    <location>
        <position position="122"/>
    </location>
    <ligand>
        <name>L-glutamine</name>
        <dbReference type="ChEBI" id="CHEBI:58359"/>
    </ligand>
</feature>
<dbReference type="PANTHER" id="PTHR23090">
    <property type="entry name" value="NH 3 /GLUTAMINE-DEPENDENT NAD + SYNTHETASE"/>
    <property type="match status" value="1"/>
</dbReference>
<feature type="binding site" evidence="7">
    <location>
        <position position="195"/>
    </location>
    <ligand>
        <name>L-glutamine</name>
        <dbReference type="ChEBI" id="CHEBI:58359"/>
    </ligand>
</feature>
<evidence type="ECO:0000256" key="5">
    <source>
        <dbReference type="ARBA" id="ARBA00022840"/>
    </source>
</evidence>
<evidence type="ECO:0000256" key="2">
    <source>
        <dbReference type="ARBA" id="ARBA00007145"/>
    </source>
</evidence>
<organism evidence="11 12">
    <name type="scientific">Cylindrospermum stagnale PCC 7417</name>
    <dbReference type="NCBI Taxonomy" id="56107"/>
    <lineage>
        <taxon>Bacteria</taxon>
        <taxon>Bacillati</taxon>
        <taxon>Cyanobacteriota</taxon>
        <taxon>Cyanophyceae</taxon>
        <taxon>Nostocales</taxon>
        <taxon>Nostocaceae</taxon>
        <taxon>Cylindrospermum</taxon>
    </lineage>
</organism>
<dbReference type="Proteomes" id="UP000010475">
    <property type="component" value="Chromosome"/>
</dbReference>
<dbReference type="KEGG" id="csg:Cylst_6019"/>
<feature type="binding site" evidence="7">
    <location>
        <position position="415"/>
    </location>
    <ligand>
        <name>deamido-NAD(+)</name>
        <dbReference type="ChEBI" id="CHEBI:58437"/>
        <note>ligand shared between two neighboring subunits</note>
    </ligand>
</feature>
<comment type="pathway">
    <text evidence="1 7 8">Cofactor biosynthesis; NAD(+) biosynthesis; NAD(+) from deamido-NAD(+) (L-Gln route): step 1/1.</text>
</comment>
<keyword evidence="4 7" id="KW-0547">Nucleotide-binding</keyword>
<feature type="binding site" evidence="7">
    <location>
        <position position="525"/>
    </location>
    <ligand>
        <name>deamido-NAD(+)</name>
        <dbReference type="ChEBI" id="CHEBI:58437"/>
        <note>ligand shared between two neighboring subunits</note>
    </ligand>
</feature>
<dbReference type="PANTHER" id="PTHR23090:SF9">
    <property type="entry name" value="GLUTAMINE-DEPENDENT NAD(+) SYNTHETASE"/>
    <property type="match status" value="1"/>
</dbReference>
<dbReference type="InterPro" id="IPR003010">
    <property type="entry name" value="C-N_Hydrolase"/>
</dbReference>
<dbReference type="GO" id="GO:0005737">
    <property type="term" value="C:cytoplasm"/>
    <property type="evidence" value="ECO:0007669"/>
    <property type="project" value="InterPro"/>
</dbReference>
<comment type="similarity">
    <text evidence="2 7 8">In the C-terminal section; belongs to the NAD synthetase family.</text>
</comment>
<dbReference type="RefSeq" id="WP_015211225.1">
    <property type="nucleotide sequence ID" value="NC_019757.1"/>
</dbReference>
<dbReference type="FunFam" id="3.40.50.620:FF:000106">
    <property type="entry name" value="Glutamine-dependent NAD(+) synthetase"/>
    <property type="match status" value="1"/>
</dbReference>
<dbReference type="Pfam" id="PF00795">
    <property type="entry name" value="CN_hydrolase"/>
    <property type="match status" value="1"/>
</dbReference>
<dbReference type="PATRIC" id="fig|56107.3.peg.6615"/>
<comment type="caution">
    <text evidence="7">Lacks conserved residue(s) required for the propagation of feature annotation.</text>
</comment>
<evidence type="ECO:0000256" key="7">
    <source>
        <dbReference type="HAMAP-Rule" id="MF_02090"/>
    </source>
</evidence>
<comment type="catalytic activity">
    <reaction evidence="7 8">
        <text>deamido-NAD(+) + L-glutamine + ATP + H2O = L-glutamate + AMP + diphosphate + NAD(+) + H(+)</text>
        <dbReference type="Rhea" id="RHEA:24384"/>
        <dbReference type="ChEBI" id="CHEBI:15377"/>
        <dbReference type="ChEBI" id="CHEBI:15378"/>
        <dbReference type="ChEBI" id="CHEBI:29985"/>
        <dbReference type="ChEBI" id="CHEBI:30616"/>
        <dbReference type="ChEBI" id="CHEBI:33019"/>
        <dbReference type="ChEBI" id="CHEBI:57540"/>
        <dbReference type="ChEBI" id="CHEBI:58359"/>
        <dbReference type="ChEBI" id="CHEBI:58437"/>
        <dbReference type="ChEBI" id="CHEBI:456215"/>
        <dbReference type="EC" id="6.3.5.1"/>
    </reaction>
</comment>
<dbReference type="GO" id="GO:0005524">
    <property type="term" value="F:ATP binding"/>
    <property type="evidence" value="ECO:0007669"/>
    <property type="project" value="UniProtKB-UniRule"/>
</dbReference>
<evidence type="ECO:0000256" key="4">
    <source>
        <dbReference type="ARBA" id="ARBA00022741"/>
    </source>
</evidence>
<keyword evidence="12" id="KW-1185">Reference proteome</keyword>
<feature type="binding site" evidence="7">
    <location>
        <begin position="303"/>
        <end position="310"/>
    </location>
    <ligand>
        <name>ATP</name>
        <dbReference type="ChEBI" id="CHEBI:30616"/>
    </ligand>
</feature>
<evidence type="ECO:0000259" key="10">
    <source>
        <dbReference type="PROSITE" id="PS50263"/>
    </source>
</evidence>
<keyword evidence="5 7" id="KW-0067">ATP-binding</keyword>
<dbReference type="SUPFAM" id="SSF52402">
    <property type="entry name" value="Adenine nucleotide alpha hydrolases-like"/>
    <property type="match status" value="1"/>
</dbReference>
<dbReference type="InterPro" id="IPR014445">
    <property type="entry name" value="Gln-dep_NAD_synthase"/>
</dbReference>
<dbReference type="EMBL" id="CP003642">
    <property type="protein sequence ID" value="AFZ27992.1"/>
    <property type="molecule type" value="Genomic_DNA"/>
</dbReference>
<keyword evidence="3 7" id="KW-0436">Ligase</keyword>
<dbReference type="EC" id="6.3.5.1" evidence="7 8"/>
<dbReference type="InterPro" id="IPR022310">
    <property type="entry name" value="NAD/GMP_synthase"/>
</dbReference>
<evidence type="ECO:0000313" key="12">
    <source>
        <dbReference type="Proteomes" id="UP000010475"/>
    </source>
</evidence>
<evidence type="ECO:0000256" key="3">
    <source>
        <dbReference type="ARBA" id="ARBA00022598"/>
    </source>
</evidence>
<feature type="binding site" evidence="7">
    <location>
        <position position="189"/>
    </location>
    <ligand>
        <name>L-glutamine</name>
        <dbReference type="ChEBI" id="CHEBI:58359"/>
    </ligand>
</feature>
<dbReference type="PIRSF" id="PIRSF006630">
    <property type="entry name" value="NADS_GAT"/>
    <property type="match status" value="1"/>
</dbReference>
<dbReference type="STRING" id="56107.Cylst_6019"/>
<evidence type="ECO:0000256" key="8">
    <source>
        <dbReference type="PIRNR" id="PIRNR006630"/>
    </source>
</evidence>
<dbReference type="CDD" id="cd07570">
    <property type="entry name" value="GAT_Gln-NAD-synth"/>
    <property type="match status" value="1"/>
</dbReference>
<dbReference type="InterPro" id="IPR014729">
    <property type="entry name" value="Rossmann-like_a/b/a_fold"/>
</dbReference>
<dbReference type="UniPathway" id="UPA00253">
    <property type="reaction ID" value="UER00334"/>
</dbReference>
<dbReference type="GO" id="GO:0009435">
    <property type="term" value="P:NAD+ biosynthetic process"/>
    <property type="evidence" value="ECO:0007669"/>
    <property type="project" value="UniProtKB-UniRule"/>
</dbReference>
<dbReference type="HAMAP" id="MF_02090">
    <property type="entry name" value="NadE_glutamine_dep"/>
    <property type="match status" value="1"/>
</dbReference>
<dbReference type="PROSITE" id="PS50263">
    <property type="entry name" value="CN_HYDROLASE"/>
    <property type="match status" value="1"/>
</dbReference>